<evidence type="ECO:0000313" key="2">
    <source>
        <dbReference type="Proteomes" id="UP001165960"/>
    </source>
</evidence>
<gene>
    <name evidence="1" type="ORF">DSO57_1013922</name>
</gene>
<proteinExistence type="predicted"/>
<evidence type="ECO:0000313" key="1">
    <source>
        <dbReference type="EMBL" id="KAJ9089340.1"/>
    </source>
</evidence>
<comment type="caution">
    <text evidence="1">The sequence shown here is derived from an EMBL/GenBank/DDBJ whole genome shotgun (WGS) entry which is preliminary data.</text>
</comment>
<accession>A0ACC2URN1</accession>
<dbReference type="Proteomes" id="UP001165960">
    <property type="component" value="Unassembled WGS sequence"/>
</dbReference>
<sequence>MGAWAPFPFFPWGGNRLSHACLLRQPQSLPPSPLPFRSSLLPSRTPLTLPFPVPSPTLLPQFDL</sequence>
<name>A0ACC2URN1_9FUNG</name>
<organism evidence="1 2">
    <name type="scientific">Entomophthora muscae</name>
    <dbReference type="NCBI Taxonomy" id="34485"/>
    <lineage>
        <taxon>Eukaryota</taxon>
        <taxon>Fungi</taxon>
        <taxon>Fungi incertae sedis</taxon>
        <taxon>Zoopagomycota</taxon>
        <taxon>Entomophthoromycotina</taxon>
        <taxon>Entomophthoromycetes</taxon>
        <taxon>Entomophthorales</taxon>
        <taxon>Entomophthoraceae</taxon>
        <taxon>Entomophthora</taxon>
    </lineage>
</organism>
<protein>
    <submittedName>
        <fullName evidence="1">Uncharacterized protein</fullName>
    </submittedName>
</protein>
<keyword evidence="2" id="KW-1185">Reference proteome</keyword>
<dbReference type="EMBL" id="QTSX02000052">
    <property type="protein sequence ID" value="KAJ9089340.1"/>
    <property type="molecule type" value="Genomic_DNA"/>
</dbReference>
<reference evidence="1" key="1">
    <citation type="submission" date="2022-04" db="EMBL/GenBank/DDBJ databases">
        <title>Genome of the entomopathogenic fungus Entomophthora muscae.</title>
        <authorList>
            <person name="Elya C."/>
            <person name="Lovett B.R."/>
            <person name="Lee E."/>
            <person name="Macias A.M."/>
            <person name="Hajek A.E."/>
            <person name="De Bivort B.L."/>
            <person name="Kasson M.T."/>
            <person name="De Fine Licht H.H."/>
            <person name="Stajich J.E."/>
        </authorList>
    </citation>
    <scope>NUCLEOTIDE SEQUENCE</scope>
    <source>
        <strain evidence="1">Berkeley</strain>
    </source>
</reference>